<dbReference type="Proteomes" id="UP001597191">
    <property type="component" value="Unassembled WGS sequence"/>
</dbReference>
<dbReference type="EMBL" id="JBHTOH010000079">
    <property type="protein sequence ID" value="MFD1411528.1"/>
    <property type="molecule type" value="Genomic_DNA"/>
</dbReference>
<gene>
    <name evidence="1" type="ORF">ACFQ4R_08025</name>
</gene>
<comment type="caution">
    <text evidence="1">The sequence shown here is derived from an EMBL/GenBank/DDBJ whole genome shotgun (WGS) entry which is preliminary data.</text>
</comment>
<accession>A0ABW4BQQ6</accession>
<protein>
    <submittedName>
        <fullName evidence="1">Uncharacterized protein</fullName>
    </submittedName>
</protein>
<dbReference type="RefSeq" id="WP_164509272.1">
    <property type="nucleotide sequence ID" value="NZ_JBHTOH010000079.1"/>
</dbReference>
<organism evidence="1 2">
    <name type="scientific">Lapidilactobacillus gannanensis</name>
    <dbReference type="NCBI Taxonomy" id="2486002"/>
    <lineage>
        <taxon>Bacteria</taxon>
        <taxon>Bacillati</taxon>
        <taxon>Bacillota</taxon>
        <taxon>Bacilli</taxon>
        <taxon>Lactobacillales</taxon>
        <taxon>Lactobacillaceae</taxon>
        <taxon>Lapidilactobacillus</taxon>
    </lineage>
</organism>
<sequence>MATKSFQTDYSFNTKSSSKLIEAMEKSKRVTHKITQPVEQIRSKEEVNIFISSLLARK</sequence>
<proteinExistence type="predicted"/>
<evidence type="ECO:0000313" key="2">
    <source>
        <dbReference type="Proteomes" id="UP001597191"/>
    </source>
</evidence>
<reference evidence="2" key="1">
    <citation type="journal article" date="2019" name="Int. J. Syst. Evol. Microbiol.">
        <title>The Global Catalogue of Microorganisms (GCM) 10K type strain sequencing project: providing services to taxonomists for standard genome sequencing and annotation.</title>
        <authorList>
            <consortium name="The Broad Institute Genomics Platform"/>
            <consortium name="The Broad Institute Genome Sequencing Center for Infectious Disease"/>
            <person name="Wu L."/>
            <person name="Ma J."/>
        </authorList>
    </citation>
    <scope>NUCLEOTIDE SEQUENCE [LARGE SCALE GENOMIC DNA]</scope>
    <source>
        <strain evidence="2">CCM 8937</strain>
    </source>
</reference>
<name>A0ABW4BQQ6_9LACO</name>
<evidence type="ECO:0000313" key="1">
    <source>
        <dbReference type="EMBL" id="MFD1411528.1"/>
    </source>
</evidence>
<keyword evidence="2" id="KW-1185">Reference proteome</keyword>